<dbReference type="PANTHER" id="PTHR45677:SF8">
    <property type="entry name" value="CYSTEINE SULFINIC ACID DECARBOXYLASE"/>
    <property type="match status" value="1"/>
</dbReference>
<dbReference type="AlphaFoldDB" id="A0A543C252"/>
<dbReference type="Gene3D" id="3.90.1150.170">
    <property type="match status" value="1"/>
</dbReference>
<dbReference type="GO" id="GO:0004058">
    <property type="term" value="F:aromatic-L-amino-acid decarboxylase activity"/>
    <property type="evidence" value="ECO:0007669"/>
    <property type="project" value="UniProtKB-ARBA"/>
</dbReference>
<comment type="similarity">
    <text evidence="2 7">Belongs to the group II decarboxylase family.</text>
</comment>
<dbReference type="InterPro" id="IPR015424">
    <property type="entry name" value="PyrdxlP-dep_Trfase"/>
</dbReference>
<name>A0A543C252_9PSEU</name>
<evidence type="ECO:0000256" key="5">
    <source>
        <dbReference type="ARBA" id="ARBA00023239"/>
    </source>
</evidence>
<dbReference type="InterPro" id="IPR015422">
    <property type="entry name" value="PyrdxlP-dep_Trfase_small"/>
</dbReference>
<feature type="modified residue" description="N6-(pyridoxal phosphate)lysine" evidence="6">
    <location>
        <position position="317"/>
    </location>
</feature>
<evidence type="ECO:0000256" key="7">
    <source>
        <dbReference type="RuleBase" id="RU000382"/>
    </source>
</evidence>
<evidence type="ECO:0000256" key="4">
    <source>
        <dbReference type="ARBA" id="ARBA00022898"/>
    </source>
</evidence>
<dbReference type="Gene3D" id="3.90.1150.10">
    <property type="entry name" value="Aspartate Aminotransferase, domain 1"/>
    <property type="match status" value="1"/>
</dbReference>
<evidence type="ECO:0000256" key="6">
    <source>
        <dbReference type="PIRSR" id="PIRSR602129-50"/>
    </source>
</evidence>
<dbReference type="GO" id="GO:0019752">
    <property type="term" value="P:carboxylic acid metabolic process"/>
    <property type="evidence" value="ECO:0007669"/>
    <property type="project" value="InterPro"/>
</dbReference>
<dbReference type="Proteomes" id="UP000315677">
    <property type="component" value="Unassembled WGS sequence"/>
</dbReference>
<dbReference type="Pfam" id="PF00282">
    <property type="entry name" value="Pyridoxal_deC"/>
    <property type="match status" value="1"/>
</dbReference>
<dbReference type="GO" id="GO:0030170">
    <property type="term" value="F:pyridoxal phosphate binding"/>
    <property type="evidence" value="ECO:0007669"/>
    <property type="project" value="InterPro"/>
</dbReference>
<dbReference type="InterPro" id="IPR002129">
    <property type="entry name" value="PyrdxlP-dep_de-COase"/>
</dbReference>
<reference evidence="9 10" key="1">
    <citation type="submission" date="2019-06" db="EMBL/GenBank/DDBJ databases">
        <title>Sequencing the genomes of 1000 actinobacteria strains.</title>
        <authorList>
            <person name="Klenk H.-P."/>
        </authorList>
    </citation>
    <scope>NUCLEOTIDE SEQUENCE [LARGE SCALE GENOMIC DNA]</scope>
    <source>
        <strain evidence="9 10">DSM 45301</strain>
    </source>
</reference>
<feature type="region of interest" description="Disordered" evidence="8">
    <location>
        <begin position="1"/>
        <end position="21"/>
    </location>
</feature>
<evidence type="ECO:0000313" key="9">
    <source>
        <dbReference type="EMBL" id="TQL91145.1"/>
    </source>
</evidence>
<keyword evidence="10" id="KW-1185">Reference proteome</keyword>
<keyword evidence="3" id="KW-0210">Decarboxylase</keyword>
<dbReference type="SUPFAM" id="SSF53383">
    <property type="entry name" value="PLP-dependent transferases"/>
    <property type="match status" value="1"/>
</dbReference>
<accession>A0A543C252</accession>
<sequence>MAKTCPPQPTHPRVGGPLDLPPEQVEDLLVSTARAVSEHLGSVADGPVASAEPVHPATVRSWLADTYPLEEPQSAATAVRDLVAALRRWGVHTTHPGYFGLFNPTPTAAGVAGELLAAAVNPQLAAWSHAPVAVEAEQHVLRFLAGRLGLASGAVAGNITTGGAEANLTAVLLALTRAFPGYADQGLRGLPGRPVFYASAESHLAWVKIAHGTGLGRDALRLVDVDEHLRMDTSRLHALVEADRAAGHLPFLVVGTAGTTGAGIIDPLRDLAELAGTHGLWLHTDAAWAGAISLSDRLRPLLAGIERSDSVTLDAHKWLSVPMGAGTILTPHAELLARTFRLSTGYMPGAVEDAADPYTTSIQWSRRFAGLKVLLSLVAAGRSGYAAQIERDTDLGTLLADRLRADGWQRLNHTPLPVVCVTDPATEHLDPATAWAWHDAVADRVVRGGTSWISPVRVAGRPALRACITSHRTTSTDVDRLVDALRHARDREPLPRRH</sequence>
<evidence type="ECO:0000256" key="2">
    <source>
        <dbReference type="ARBA" id="ARBA00009533"/>
    </source>
</evidence>
<dbReference type="Gene3D" id="3.40.640.10">
    <property type="entry name" value="Type I PLP-dependent aspartate aminotransferase-like (Major domain)"/>
    <property type="match status" value="1"/>
</dbReference>
<dbReference type="GO" id="GO:0005737">
    <property type="term" value="C:cytoplasm"/>
    <property type="evidence" value="ECO:0007669"/>
    <property type="project" value="TreeGrafter"/>
</dbReference>
<evidence type="ECO:0000256" key="1">
    <source>
        <dbReference type="ARBA" id="ARBA00001933"/>
    </source>
</evidence>
<feature type="compositionally biased region" description="Pro residues" evidence="8">
    <location>
        <begin position="1"/>
        <end position="10"/>
    </location>
</feature>
<evidence type="ECO:0000256" key="3">
    <source>
        <dbReference type="ARBA" id="ARBA00022793"/>
    </source>
</evidence>
<evidence type="ECO:0000256" key="8">
    <source>
        <dbReference type="SAM" id="MobiDB-lite"/>
    </source>
</evidence>
<proteinExistence type="inferred from homology"/>
<protein>
    <submittedName>
        <fullName evidence="9">Glutamate/tyrosine decarboxylase-like PLP-dependent enzyme</fullName>
    </submittedName>
</protein>
<gene>
    <name evidence="9" type="ORF">FB558_8694</name>
</gene>
<keyword evidence="5 7" id="KW-0456">Lyase</keyword>
<dbReference type="EMBL" id="VFPA01000010">
    <property type="protein sequence ID" value="TQL91145.1"/>
    <property type="molecule type" value="Genomic_DNA"/>
</dbReference>
<keyword evidence="4 6" id="KW-0663">Pyridoxal phosphate</keyword>
<comment type="cofactor">
    <cofactor evidence="1 6 7">
        <name>pyridoxal 5'-phosphate</name>
        <dbReference type="ChEBI" id="CHEBI:597326"/>
    </cofactor>
</comment>
<dbReference type="InterPro" id="IPR015421">
    <property type="entry name" value="PyrdxlP-dep_Trfase_major"/>
</dbReference>
<comment type="caution">
    <text evidence="9">The sequence shown here is derived from an EMBL/GenBank/DDBJ whole genome shotgun (WGS) entry which is preliminary data.</text>
</comment>
<evidence type="ECO:0000313" key="10">
    <source>
        <dbReference type="Proteomes" id="UP000315677"/>
    </source>
</evidence>
<organism evidence="9 10">
    <name type="scientific">Pseudonocardia kunmingensis</name>
    <dbReference type="NCBI Taxonomy" id="630975"/>
    <lineage>
        <taxon>Bacteria</taxon>
        <taxon>Bacillati</taxon>
        <taxon>Actinomycetota</taxon>
        <taxon>Actinomycetes</taxon>
        <taxon>Pseudonocardiales</taxon>
        <taxon>Pseudonocardiaceae</taxon>
        <taxon>Pseudonocardia</taxon>
    </lineage>
</organism>
<dbReference type="PANTHER" id="PTHR45677">
    <property type="entry name" value="GLUTAMATE DECARBOXYLASE-RELATED"/>
    <property type="match status" value="1"/>
</dbReference>